<name>A0A382HVT5_9ZZZZ</name>
<gene>
    <name evidence="1" type="ORF">METZ01_LOCUS244358</name>
</gene>
<reference evidence="1" key="1">
    <citation type="submission" date="2018-05" db="EMBL/GenBank/DDBJ databases">
        <authorList>
            <person name="Lanie J.A."/>
            <person name="Ng W.-L."/>
            <person name="Kazmierczak K.M."/>
            <person name="Andrzejewski T.M."/>
            <person name="Davidsen T.M."/>
            <person name="Wayne K.J."/>
            <person name="Tettelin H."/>
            <person name="Glass J.I."/>
            <person name="Rusch D."/>
            <person name="Podicherti R."/>
            <person name="Tsui H.-C.T."/>
            <person name="Winkler M.E."/>
        </authorList>
    </citation>
    <scope>NUCLEOTIDE SEQUENCE</scope>
</reference>
<proteinExistence type="predicted"/>
<sequence>AIIVDDAARSSSFTVEISASEPKVTSAVAQVPEQTIDEMDAIQIDSENKVERAKIDRGTLEIEIKNGLDLEADLILTIFSIQDDNGTAFTQLIQMPRKDEVVSSYNLNNKWMVLDITMDPQKVNYSYEVVTEDSKSHADPFRNVSSIDVVDVEIDLYGSSEGEQITFSEIKGIIAAIEEPIETIRQEISALPDEFDGMEFMEAEMNLVFNSNIEFPVKLDMDIVAFNNDTSATRQIRGWNVTHPDSQTIVIPDASGLLNIKPDSILAFGTAVIGGSNDVVTYQGNESFSGIFSISIPFVFQLTDDAMIDLDAEKVDQEFPENIESVTVFVEYDNMFDFDTNISLLSAANVSHFETGSPTTPNVLSSLSIKGNSSSIDSLHLDESQIELFDDIIFVKTKVFLSSNGEVKFLSTDSLKITSYGSVKYLVDPISDEN</sequence>
<protein>
    <submittedName>
        <fullName evidence="1">Uncharacterized protein</fullName>
    </submittedName>
</protein>
<dbReference type="EMBL" id="UINC01063651">
    <property type="protein sequence ID" value="SVB91504.1"/>
    <property type="molecule type" value="Genomic_DNA"/>
</dbReference>
<accession>A0A382HVT5</accession>
<feature type="non-terminal residue" evidence="1">
    <location>
        <position position="1"/>
    </location>
</feature>
<evidence type="ECO:0000313" key="1">
    <source>
        <dbReference type="EMBL" id="SVB91504.1"/>
    </source>
</evidence>
<organism evidence="1">
    <name type="scientific">marine metagenome</name>
    <dbReference type="NCBI Taxonomy" id="408172"/>
    <lineage>
        <taxon>unclassified sequences</taxon>
        <taxon>metagenomes</taxon>
        <taxon>ecological metagenomes</taxon>
    </lineage>
</organism>
<dbReference type="AlphaFoldDB" id="A0A382HVT5"/>